<evidence type="ECO:0000313" key="2">
    <source>
        <dbReference type="EMBL" id="MEL1250319.1"/>
    </source>
</evidence>
<accession>A0ABU9ID13</accession>
<evidence type="ECO:0008006" key="4">
    <source>
        <dbReference type="Google" id="ProtNLM"/>
    </source>
</evidence>
<keyword evidence="1" id="KW-0732">Signal</keyword>
<evidence type="ECO:0000256" key="1">
    <source>
        <dbReference type="SAM" id="SignalP"/>
    </source>
</evidence>
<name>A0ABU9ID13_9SPHN</name>
<feature type="chain" id="PRO_5045216036" description="Secreted protein" evidence="1">
    <location>
        <begin position="24"/>
        <end position="173"/>
    </location>
</feature>
<feature type="signal peptide" evidence="1">
    <location>
        <begin position="1"/>
        <end position="23"/>
    </location>
</feature>
<organism evidence="2 3">
    <name type="scientific">Aurantiacibacter gilvus</name>
    <dbReference type="NCBI Taxonomy" id="3139141"/>
    <lineage>
        <taxon>Bacteria</taxon>
        <taxon>Pseudomonadati</taxon>
        <taxon>Pseudomonadota</taxon>
        <taxon>Alphaproteobacteria</taxon>
        <taxon>Sphingomonadales</taxon>
        <taxon>Erythrobacteraceae</taxon>
        <taxon>Aurantiacibacter</taxon>
    </lineage>
</organism>
<keyword evidence="3" id="KW-1185">Reference proteome</keyword>
<gene>
    <name evidence="2" type="ORF">AAEO60_06510</name>
</gene>
<dbReference type="RefSeq" id="WP_341672840.1">
    <property type="nucleotide sequence ID" value="NZ_JBBYHV010000001.1"/>
</dbReference>
<proteinExistence type="predicted"/>
<dbReference type="Proteomes" id="UP001497045">
    <property type="component" value="Unassembled WGS sequence"/>
</dbReference>
<reference evidence="2 3" key="1">
    <citation type="submission" date="2024-04" db="EMBL/GenBank/DDBJ databases">
        <title>Aurantiacibacter sp. DGU6 16S ribosomal RNA gene Genome sequencing and assembly.</title>
        <authorList>
            <person name="Park S."/>
        </authorList>
    </citation>
    <scope>NUCLEOTIDE SEQUENCE [LARGE SCALE GENOMIC DNA]</scope>
    <source>
        <strain evidence="2 3">DGU6</strain>
    </source>
</reference>
<evidence type="ECO:0000313" key="3">
    <source>
        <dbReference type="Proteomes" id="UP001497045"/>
    </source>
</evidence>
<dbReference type="EMBL" id="JBBYHV010000001">
    <property type="protein sequence ID" value="MEL1250319.1"/>
    <property type="molecule type" value="Genomic_DNA"/>
</dbReference>
<protein>
    <recommendedName>
        <fullName evidence="4">Secreted protein</fullName>
    </recommendedName>
</protein>
<comment type="caution">
    <text evidence="2">The sequence shown here is derived from an EMBL/GenBank/DDBJ whole genome shotgun (WGS) entry which is preliminary data.</text>
</comment>
<sequence>MQIRRKIATALAAAATGALPVSAAAQEACLTETQVSAMVVYGVPLAMGGLQQSCGEVLSPDGFLATGAPAMADRYAAQSDAAWPDAFSAFLSFAGSGGQEGVSAMREMPEEALRPFLDALITGLIANEVKPEKCGNIERLLEVLAPLEPFEAGRLAAVIAAMAGVEDPEICDS</sequence>